<dbReference type="PANTHER" id="PTHR14237:SF19">
    <property type="entry name" value="MITOCHONDRIAL AMIDOXIME REDUCING COMPONENT 1"/>
    <property type="match status" value="1"/>
</dbReference>
<dbReference type="PANTHER" id="PTHR14237">
    <property type="entry name" value="MOLYBDOPTERIN COFACTOR SULFURASE MOSC"/>
    <property type="match status" value="1"/>
</dbReference>
<protein>
    <submittedName>
        <fullName evidence="3">MOSC domain-containing protein 1, mitochondrial</fullName>
    </submittedName>
</protein>
<dbReference type="PROSITE" id="PS51340">
    <property type="entry name" value="MOSC"/>
    <property type="match status" value="1"/>
</dbReference>
<proteinExistence type="predicted"/>
<keyword evidence="1" id="KW-0472">Membrane</keyword>
<accession>A0A034VX91</accession>
<evidence type="ECO:0000256" key="1">
    <source>
        <dbReference type="SAM" id="Phobius"/>
    </source>
</evidence>
<dbReference type="AlphaFoldDB" id="A0A034VX91"/>
<name>A0A034VX91_BACDO</name>
<dbReference type="KEGG" id="bdr:105225885"/>
<reference evidence="3" key="1">
    <citation type="journal article" date="2014" name="BMC Genomics">
        <title>Characterizing the developmental transcriptome of the oriental fruit fly, Bactrocera dorsalis (Diptera: Tephritidae) through comparative genomic analysis with Drosophila melanogaster utilizing modENCODE datasets.</title>
        <authorList>
            <person name="Geib S.M."/>
            <person name="Calla B."/>
            <person name="Hall B."/>
            <person name="Hou S."/>
            <person name="Manoukis N.C."/>
        </authorList>
    </citation>
    <scope>NUCLEOTIDE SEQUENCE</scope>
    <source>
        <strain evidence="3">Punador</strain>
    </source>
</reference>
<dbReference type="OrthoDB" id="17255at2759"/>
<dbReference type="GO" id="GO:0030151">
    <property type="term" value="F:molybdenum ion binding"/>
    <property type="evidence" value="ECO:0007669"/>
    <property type="project" value="InterPro"/>
</dbReference>
<dbReference type="GO" id="GO:0030170">
    <property type="term" value="F:pyridoxal phosphate binding"/>
    <property type="evidence" value="ECO:0007669"/>
    <property type="project" value="InterPro"/>
</dbReference>
<dbReference type="SUPFAM" id="SSF141673">
    <property type="entry name" value="MOSC N-terminal domain-like"/>
    <property type="match status" value="1"/>
</dbReference>
<dbReference type="GO" id="GO:0003824">
    <property type="term" value="F:catalytic activity"/>
    <property type="evidence" value="ECO:0007669"/>
    <property type="project" value="InterPro"/>
</dbReference>
<dbReference type="RefSeq" id="XP_011202857.2">
    <property type="nucleotide sequence ID" value="XM_011204555.4"/>
</dbReference>
<gene>
    <name evidence="3" type="primary">MOSC1</name>
</gene>
<evidence type="ECO:0000259" key="2">
    <source>
        <dbReference type="PROSITE" id="PS51340"/>
    </source>
</evidence>
<dbReference type="InterPro" id="IPR011037">
    <property type="entry name" value="Pyrv_Knase-like_insert_dom_sf"/>
</dbReference>
<dbReference type="Pfam" id="PF03476">
    <property type="entry name" value="MOSC_N"/>
    <property type="match status" value="1"/>
</dbReference>
<dbReference type="InterPro" id="IPR005302">
    <property type="entry name" value="MoCF_Sase_C"/>
</dbReference>
<dbReference type="Pfam" id="PF03473">
    <property type="entry name" value="MOSC"/>
    <property type="match status" value="1"/>
</dbReference>
<dbReference type="EMBL" id="GAKP01012804">
    <property type="protein sequence ID" value="JAC46148.1"/>
    <property type="molecule type" value="Transcribed_RNA"/>
</dbReference>
<feature type="transmembrane region" description="Helical" evidence="1">
    <location>
        <begin position="12"/>
        <end position="33"/>
    </location>
</feature>
<dbReference type="InterPro" id="IPR005303">
    <property type="entry name" value="MOCOS_middle"/>
</dbReference>
<sequence>MSNPATGVSSKLLLSIGIGVGVTAVSGASYLYYKYWKENTIPEQWQRVGTLEMLEFFPIKSCAPLKYPAGTELECEVLGLRYEGCRDRALMLVDKDDVMITARGYPKMVLINSRLVTPTKLEINAPGMETLELDFKKLIEEAPGRDIHTAVFGAKLDAMLCGEKYDKWFSQFILGQESGLKLVYHPYQEPLKPIDKDLAKEPHIKKSDTGAFADATSYMMMNLSSVDDLNKRLPRPIKPIQFRGSFYLKMDKNEPYAEDSYDWVKVGSEAVFRKVAPCRRCILPNINPETGERDPENNPLKTLKTYRCFDNNPSPVLGIHLGLRQGGKIKRGDVIYVGVQK</sequence>
<keyword evidence="1" id="KW-0812">Transmembrane</keyword>
<evidence type="ECO:0000313" key="3">
    <source>
        <dbReference type="EMBL" id="JAC46148.1"/>
    </source>
</evidence>
<organism evidence="3">
    <name type="scientific">Bactrocera dorsalis</name>
    <name type="common">Oriental fruit fly</name>
    <name type="synonym">Dacus dorsalis</name>
    <dbReference type="NCBI Taxonomy" id="27457"/>
    <lineage>
        <taxon>Eukaryota</taxon>
        <taxon>Metazoa</taxon>
        <taxon>Ecdysozoa</taxon>
        <taxon>Arthropoda</taxon>
        <taxon>Hexapoda</taxon>
        <taxon>Insecta</taxon>
        <taxon>Pterygota</taxon>
        <taxon>Neoptera</taxon>
        <taxon>Endopterygota</taxon>
        <taxon>Diptera</taxon>
        <taxon>Brachycera</taxon>
        <taxon>Muscomorpha</taxon>
        <taxon>Tephritoidea</taxon>
        <taxon>Tephritidae</taxon>
        <taxon>Bactrocera</taxon>
        <taxon>Bactrocera</taxon>
    </lineage>
</organism>
<feature type="domain" description="MOSC" evidence="2">
    <location>
        <begin position="180"/>
        <end position="338"/>
    </location>
</feature>
<dbReference type="GeneID" id="105225885"/>
<keyword evidence="1" id="KW-1133">Transmembrane helix</keyword>
<dbReference type="SUPFAM" id="SSF50800">
    <property type="entry name" value="PK beta-barrel domain-like"/>
    <property type="match status" value="1"/>
</dbReference>
<dbReference type="EMBL" id="GAKP01012802">
    <property type="protein sequence ID" value="JAC46150.1"/>
    <property type="molecule type" value="Transcribed_RNA"/>
</dbReference>